<dbReference type="Proteomes" id="UP001367508">
    <property type="component" value="Unassembled WGS sequence"/>
</dbReference>
<evidence type="ECO:0000313" key="2">
    <source>
        <dbReference type="EMBL" id="KAK7338948.1"/>
    </source>
</evidence>
<evidence type="ECO:0000313" key="3">
    <source>
        <dbReference type="Proteomes" id="UP001367508"/>
    </source>
</evidence>
<dbReference type="AlphaFoldDB" id="A0AAN9LSV1"/>
<keyword evidence="1" id="KW-0812">Transmembrane</keyword>
<reference evidence="2 3" key="1">
    <citation type="submission" date="2024-01" db="EMBL/GenBank/DDBJ databases">
        <title>The genomes of 5 underutilized Papilionoideae crops provide insights into root nodulation and disease resistanc.</title>
        <authorList>
            <person name="Jiang F."/>
        </authorList>
    </citation>
    <scope>NUCLEOTIDE SEQUENCE [LARGE SCALE GENOMIC DNA]</scope>
    <source>
        <strain evidence="2">LVBAO_FW01</strain>
        <tissue evidence="2">Leaves</tissue>
    </source>
</reference>
<comment type="caution">
    <text evidence="2">The sequence shown here is derived from an EMBL/GenBank/DDBJ whole genome shotgun (WGS) entry which is preliminary data.</text>
</comment>
<protein>
    <submittedName>
        <fullName evidence="2">Uncharacterized protein</fullName>
    </submittedName>
</protein>
<keyword evidence="1" id="KW-0472">Membrane</keyword>
<name>A0AAN9LSV1_CANGL</name>
<organism evidence="2 3">
    <name type="scientific">Canavalia gladiata</name>
    <name type="common">Sword bean</name>
    <name type="synonym">Dolichos gladiatus</name>
    <dbReference type="NCBI Taxonomy" id="3824"/>
    <lineage>
        <taxon>Eukaryota</taxon>
        <taxon>Viridiplantae</taxon>
        <taxon>Streptophyta</taxon>
        <taxon>Embryophyta</taxon>
        <taxon>Tracheophyta</taxon>
        <taxon>Spermatophyta</taxon>
        <taxon>Magnoliopsida</taxon>
        <taxon>eudicotyledons</taxon>
        <taxon>Gunneridae</taxon>
        <taxon>Pentapetalae</taxon>
        <taxon>rosids</taxon>
        <taxon>fabids</taxon>
        <taxon>Fabales</taxon>
        <taxon>Fabaceae</taxon>
        <taxon>Papilionoideae</taxon>
        <taxon>50 kb inversion clade</taxon>
        <taxon>NPAAA clade</taxon>
        <taxon>indigoferoid/millettioid clade</taxon>
        <taxon>Phaseoleae</taxon>
        <taxon>Canavalia</taxon>
    </lineage>
</organism>
<feature type="transmembrane region" description="Helical" evidence="1">
    <location>
        <begin position="73"/>
        <end position="90"/>
    </location>
</feature>
<accession>A0AAN9LSV1</accession>
<proteinExistence type="predicted"/>
<gene>
    <name evidence="2" type="ORF">VNO77_19582</name>
</gene>
<keyword evidence="3" id="KW-1185">Reference proteome</keyword>
<keyword evidence="1" id="KW-1133">Transmembrane helix</keyword>
<evidence type="ECO:0000256" key="1">
    <source>
        <dbReference type="SAM" id="Phobius"/>
    </source>
</evidence>
<sequence>MPKAFSVVLNVFVWGIRLERNARNFHWLCDASSDGIELFTKGLFVPPFPLTRFTLLVSLFPSFFLGLIYEDTLLVYTLALHLPFLNPLFIKKKKVVFNNRMQFPF</sequence>
<dbReference type="EMBL" id="JAYMYQ010000004">
    <property type="protein sequence ID" value="KAK7338948.1"/>
    <property type="molecule type" value="Genomic_DNA"/>
</dbReference>